<organism evidence="1 4">
    <name type="scientific">Pseudoduganella plicata</name>
    <dbReference type="NCBI Taxonomy" id="321984"/>
    <lineage>
        <taxon>Bacteria</taxon>
        <taxon>Pseudomonadati</taxon>
        <taxon>Pseudomonadota</taxon>
        <taxon>Betaproteobacteria</taxon>
        <taxon>Burkholderiales</taxon>
        <taxon>Oxalobacteraceae</taxon>
        <taxon>Telluria group</taxon>
        <taxon>Pseudoduganella</taxon>
    </lineage>
</organism>
<reference evidence="1" key="3">
    <citation type="submission" date="2022-12" db="EMBL/GenBank/DDBJ databases">
        <authorList>
            <person name="Sun Q."/>
            <person name="Kim S."/>
        </authorList>
    </citation>
    <scope>NUCLEOTIDE SEQUENCE</scope>
    <source>
        <strain evidence="1">KCTC 12344</strain>
    </source>
</reference>
<dbReference type="AlphaFoldDB" id="A0A4P7B9Y7"/>
<evidence type="ECO:0000313" key="2">
    <source>
        <dbReference type="EMBL" id="QBQ35376.1"/>
    </source>
</evidence>
<protein>
    <submittedName>
        <fullName evidence="1">Uncharacterized protein</fullName>
    </submittedName>
</protein>
<dbReference type="EMBL" id="CP038026">
    <property type="protein sequence ID" value="QBQ35376.1"/>
    <property type="molecule type" value="Genomic_DNA"/>
</dbReference>
<dbReference type="Proteomes" id="UP000619512">
    <property type="component" value="Unassembled WGS sequence"/>
</dbReference>
<proteinExistence type="predicted"/>
<accession>A0A4P7B9Y7</accession>
<dbReference type="OrthoDB" id="8781284at2"/>
<reference evidence="1" key="1">
    <citation type="journal article" date="2014" name="Int. J. Syst. Evol. Microbiol.">
        <title>Complete genome sequence of Corynebacterium casei LMG S-19264T (=DSM 44701T), isolated from a smear-ripened cheese.</title>
        <authorList>
            <consortium name="US DOE Joint Genome Institute (JGI-PGF)"/>
            <person name="Walter F."/>
            <person name="Albersmeier A."/>
            <person name="Kalinowski J."/>
            <person name="Ruckert C."/>
        </authorList>
    </citation>
    <scope>NUCLEOTIDE SEQUENCE</scope>
    <source>
        <strain evidence="1">KCTC 12344</strain>
    </source>
</reference>
<dbReference type="EMBL" id="BMWW01000007">
    <property type="protein sequence ID" value="GGZ01234.1"/>
    <property type="molecule type" value="Genomic_DNA"/>
</dbReference>
<name>A0A4P7B9Y7_9BURK</name>
<evidence type="ECO:0000313" key="3">
    <source>
        <dbReference type="Proteomes" id="UP000294359"/>
    </source>
</evidence>
<evidence type="ECO:0000313" key="1">
    <source>
        <dbReference type="EMBL" id="GGZ01234.1"/>
    </source>
</evidence>
<sequence length="65" mass="7136">MRKYKSTKPVPQPSATGRLSIYTHADGGRVHRLSDDIAYPLRRTVGAIGRDPMVAALFGPARRTT</sequence>
<reference evidence="2 3" key="2">
    <citation type="submission" date="2019-03" db="EMBL/GenBank/DDBJ databases">
        <title>Draft Genome Sequences of Six Type Strains of the Genus Massilia.</title>
        <authorList>
            <person name="Miess H."/>
            <person name="Frediansyhah A."/>
            <person name="Gross H."/>
        </authorList>
    </citation>
    <scope>NUCLEOTIDE SEQUENCE [LARGE SCALE GENOMIC DNA]</scope>
    <source>
        <strain evidence="2 3">DSM 17505</strain>
    </source>
</reference>
<dbReference type="Proteomes" id="UP000294359">
    <property type="component" value="Chromosome"/>
</dbReference>
<keyword evidence="3" id="KW-1185">Reference proteome</keyword>
<gene>
    <name evidence="2" type="ORF">E1742_03750</name>
    <name evidence="1" type="ORF">GCM10007388_38640</name>
</gene>
<evidence type="ECO:0000313" key="4">
    <source>
        <dbReference type="Proteomes" id="UP000619512"/>
    </source>
</evidence>
<dbReference type="RefSeq" id="WP_134383615.1">
    <property type="nucleotide sequence ID" value="NZ_BMWW01000007.1"/>
</dbReference>